<keyword evidence="3" id="KW-1003">Cell membrane</keyword>
<dbReference type="Pfam" id="PF03916">
    <property type="entry name" value="NrfD"/>
    <property type="match status" value="1"/>
</dbReference>
<keyword evidence="6 7" id="KW-0472">Membrane</keyword>
<name>A0A0K2SJA2_LIMPI</name>
<evidence type="ECO:0000256" key="4">
    <source>
        <dbReference type="ARBA" id="ARBA00022692"/>
    </source>
</evidence>
<feature type="transmembrane region" description="Helical" evidence="7">
    <location>
        <begin position="126"/>
        <end position="148"/>
    </location>
</feature>
<dbReference type="PATRIC" id="fig|1555112.3.peg.1384"/>
<reference evidence="9" key="1">
    <citation type="submission" date="2015-07" db="EMBL/GenBank/DDBJ databases">
        <title>Complete genome sequence and phylogenetic analysis of Limnochorda pilosa.</title>
        <authorList>
            <person name="Watanabe M."/>
            <person name="Kojima H."/>
            <person name="Fukui M."/>
        </authorList>
    </citation>
    <scope>NUCLEOTIDE SEQUENCE [LARGE SCALE GENOMIC DNA]</scope>
    <source>
        <strain evidence="9">HC45</strain>
    </source>
</reference>
<dbReference type="PANTHER" id="PTHR34856:SF2">
    <property type="entry name" value="PROTEIN NRFD"/>
    <property type="match status" value="1"/>
</dbReference>
<feature type="transmembrane region" description="Helical" evidence="7">
    <location>
        <begin position="201"/>
        <end position="220"/>
    </location>
</feature>
<dbReference type="EMBL" id="AP014924">
    <property type="protein sequence ID" value="BAS27196.1"/>
    <property type="molecule type" value="Genomic_DNA"/>
</dbReference>
<gene>
    <name evidence="8" type="ORF">LIP_1345</name>
</gene>
<accession>A0A0K2SJA2</accession>
<dbReference type="RefSeq" id="WP_068135738.1">
    <property type="nucleotide sequence ID" value="NZ_AP014924.1"/>
</dbReference>
<keyword evidence="9" id="KW-1185">Reference proteome</keyword>
<evidence type="ECO:0000313" key="8">
    <source>
        <dbReference type="EMBL" id="BAS27196.1"/>
    </source>
</evidence>
<feature type="transmembrane region" description="Helical" evidence="7">
    <location>
        <begin position="240"/>
        <end position="261"/>
    </location>
</feature>
<dbReference type="InterPro" id="IPR052049">
    <property type="entry name" value="Electron_transfer_protein"/>
</dbReference>
<reference evidence="9" key="2">
    <citation type="journal article" date="2016" name="Int. J. Syst. Evol. Microbiol.">
        <title>Complete genome sequence and cell structure of Limnochorda pilosa, a Gram-negative spore-former within the phylum Firmicutes.</title>
        <authorList>
            <person name="Watanabe M."/>
            <person name="Kojima H."/>
            <person name="Fukui M."/>
        </authorList>
    </citation>
    <scope>NUCLEOTIDE SEQUENCE [LARGE SCALE GENOMIC DNA]</scope>
    <source>
        <strain evidence="9">HC45</strain>
    </source>
</reference>
<evidence type="ECO:0000313" key="9">
    <source>
        <dbReference type="Proteomes" id="UP000065807"/>
    </source>
</evidence>
<protein>
    <submittedName>
        <fullName evidence="8">Polysulfide reductase NrfD</fullName>
    </submittedName>
</protein>
<dbReference type="GO" id="GO:0005886">
    <property type="term" value="C:plasma membrane"/>
    <property type="evidence" value="ECO:0007669"/>
    <property type="project" value="UniProtKB-SubCell"/>
</dbReference>
<evidence type="ECO:0000256" key="3">
    <source>
        <dbReference type="ARBA" id="ARBA00022475"/>
    </source>
</evidence>
<feature type="transmembrane region" description="Helical" evidence="7">
    <location>
        <begin position="86"/>
        <end position="106"/>
    </location>
</feature>
<evidence type="ECO:0000256" key="2">
    <source>
        <dbReference type="ARBA" id="ARBA00008929"/>
    </source>
</evidence>
<dbReference type="STRING" id="1555112.LIP_1345"/>
<dbReference type="Proteomes" id="UP000065807">
    <property type="component" value="Chromosome"/>
</dbReference>
<feature type="transmembrane region" description="Helical" evidence="7">
    <location>
        <begin position="160"/>
        <end position="180"/>
    </location>
</feature>
<dbReference type="InterPro" id="IPR005614">
    <property type="entry name" value="NrfD-like"/>
</dbReference>
<dbReference type="OrthoDB" id="9778963at2"/>
<organism evidence="8 9">
    <name type="scientific">Limnochorda pilosa</name>
    <dbReference type="NCBI Taxonomy" id="1555112"/>
    <lineage>
        <taxon>Bacteria</taxon>
        <taxon>Bacillati</taxon>
        <taxon>Bacillota</taxon>
        <taxon>Limnochordia</taxon>
        <taxon>Limnochordales</taxon>
        <taxon>Limnochordaceae</taxon>
        <taxon>Limnochorda</taxon>
    </lineage>
</organism>
<comment type="subcellular location">
    <subcellularLocation>
        <location evidence="1">Cell membrane</location>
        <topology evidence="1">Multi-pass membrane protein</topology>
    </subcellularLocation>
</comment>
<dbReference type="PANTHER" id="PTHR34856">
    <property type="entry name" value="PROTEIN NRFD"/>
    <property type="match status" value="1"/>
</dbReference>
<evidence type="ECO:0000256" key="5">
    <source>
        <dbReference type="ARBA" id="ARBA00022989"/>
    </source>
</evidence>
<evidence type="ECO:0000256" key="1">
    <source>
        <dbReference type="ARBA" id="ARBA00004651"/>
    </source>
</evidence>
<proteinExistence type="inferred from homology"/>
<dbReference type="Gene3D" id="1.20.1630.10">
    <property type="entry name" value="Formate dehydrogenase/DMSO reductase domain"/>
    <property type="match status" value="1"/>
</dbReference>
<comment type="similarity">
    <text evidence="2">Belongs to the NrfD family.</text>
</comment>
<evidence type="ECO:0000256" key="6">
    <source>
        <dbReference type="ARBA" id="ARBA00023136"/>
    </source>
</evidence>
<evidence type="ECO:0000256" key="7">
    <source>
        <dbReference type="SAM" id="Phobius"/>
    </source>
</evidence>
<feature type="transmembrane region" description="Helical" evidence="7">
    <location>
        <begin position="273"/>
        <end position="293"/>
    </location>
</feature>
<dbReference type="AlphaFoldDB" id="A0A0K2SJA2"/>
<feature type="transmembrane region" description="Helical" evidence="7">
    <location>
        <begin position="45"/>
        <end position="66"/>
    </location>
</feature>
<keyword evidence="5 7" id="KW-1133">Transmembrane helix</keyword>
<keyword evidence="4 7" id="KW-0812">Transmembrane</keyword>
<dbReference type="KEGG" id="lpil:LIP_1345"/>
<feature type="transmembrane region" description="Helical" evidence="7">
    <location>
        <begin position="12"/>
        <end position="33"/>
    </location>
</feature>
<sequence length="304" mass="32734">MTSEPEWGWLIVLYLFLAGLGAGAFVFAAAAALRDPAAYRRLGAWGAYLAPWPVAVGTGFLLLDLGRPFAAFWLFSRWRLASPMSWGVWLLTLFILLALAHGYLWLPERLRPRSPARPLRLRRRLAQVGIPLGLGVAVYTALLLGAAMRPLWQSPLLAPVFLVSAVSTGVASLMTLGSLGPAARAGGWNQAEKHLLLRWDAALIATEIFLVALLVLYGLMGPAPVEASVAAWLAGPLAPLFWVGLVLAGLAAPLALEWGELRGIRLPRAAARWLPALSGTLVLVGGLVLRYLVVYGGQRVGWWG</sequence>